<evidence type="ECO:0000313" key="2">
    <source>
        <dbReference type="EMBL" id="KAJ7389242.1"/>
    </source>
</evidence>
<organism evidence="2 3">
    <name type="scientific">Desmophyllum pertusum</name>
    <dbReference type="NCBI Taxonomy" id="174260"/>
    <lineage>
        <taxon>Eukaryota</taxon>
        <taxon>Metazoa</taxon>
        <taxon>Cnidaria</taxon>
        <taxon>Anthozoa</taxon>
        <taxon>Hexacorallia</taxon>
        <taxon>Scleractinia</taxon>
        <taxon>Caryophylliina</taxon>
        <taxon>Caryophylliidae</taxon>
        <taxon>Desmophyllum</taxon>
    </lineage>
</organism>
<dbReference type="EMBL" id="MU825437">
    <property type="protein sequence ID" value="KAJ7389242.1"/>
    <property type="molecule type" value="Genomic_DNA"/>
</dbReference>
<reference evidence="2" key="1">
    <citation type="submission" date="2023-01" db="EMBL/GenBank/DDBJ databases">
        <title>Genome assembly of the deep-sea coral Lophelia pertusa.</title>
        <authorList>
            <person name="Herrera S."/>
            <person name="Cordes E."/>
        </authorList>
    </citation>
    <scope>NUCLEOTIDE SEQUENCE</scope>
    <source>
        <strain evidence="2">USNM1676648</strain>
        <tissue evidence="2">Polyp</tissue>
    </source>
</reference>
<protein>
    <submittedName>
        <fullName evidence="2">Uncharacterized protein</fullName>
    </submittedName>
</protein>
<name>A0A9W9ZWM2_9CNID</name>
<dbReference type="AlphaFoldDB" id="A0A9W9ZWM2"/>
<evidence type="ECO:0000313" key="3">
    <source>
        <dbReference type="Proteomes" id="UP001163046"/>
    </source>
</evidence>
<sequence>MGAVTMLATAIMFLLNWVPVPLVIDRVEVEEIAIQTPEYEDGSHNRDVRDGLVQNLTAGGLQAQPYGSRLCLPIFFVQSSGEYVYLEKLTVV</sequence>
<accession>A0A9W9ZWM2</accession>
<comment type="caution">
    <text evidence="2">The sequence shown here is derived from an EMBL/GenBank/DDBJ whole genome shotgun (WGS) entry which is preliminary data.</text>
</comment>
<dbReference type="Proteomes" id="UP001163046">
    <property type="component" value="Unassembled WGS sequence"/>
</dbReference>
<proteinExistence type="predicted"/>
<feature type="signal peptide" evidence="1">
    <location>
        <begin position="1"/>
        <end position="22"/>
    </location>
</feature>
<keyword evidence="1" id="KW-0732">Signal</keyword>
<feature type="chain" id="PRO_5041000268" evidence="1">
    <location>
        <begin position="23"/>
        <end position="92"/>
    </location>
</feature>
<keyword evidence="3" id="KW-1185">Reference proteome</keyword>
<gene>
    <name evidence="2" type="ORF">OS493_032710</name>
</gene>
<evidence type="ECO:0000256" key="1">
    <source>
        <dbReference type="SAM" id="SignalP"/>
    </source>
</evidence>